<feature type="non-terminal residue" evidence="1">
    <location>
        <position position="1"/>
    </location>
</feature>
<reference evidence="1" key="1">
    <citation type="journal article" date="2015" name="Nature">
        <title>Complex archaea that bridge the gap between prokaryotes and eukaryotes.</title>
        <authorList>
            <person name="Spang A."/>
            <person name="Saw J.H."/>
            <person name="Jorgensen S.L."/>
            <person name="Zaremba-Niedzwiedzka K."/>
            <person name="Martijn J."/>
            <person name="Lind A.E."/>
            <person name="van Eijk R."/>
            <person name="Schleper C."/>
            <person name="Guy L."/>
            <person name="Ettema T.J."/>
        </authorList>
    </citation>
    <scope>NUCLEOTIDE SEQUENCE</scope>
</reference>
<protein>
    <submittedName>
        <fullName evidence="1">Uncharacterized protein</fullName>
    </submittedName>
</protein>
<organism evidence="1">
    <name type="scientific">marine sediment metagenome</name>
    <dbReference type="NCBI Taxonomy" id="412755"/>
    <lineage>
        <taxon>unclassified sequences</taxon>
        <taxon>metagenomes</taxon>
        <taxon>ecological metagenomes</taxon>
    </lineage>
</organism>
<accession>A0A0F9DSF0</accession>
<dbReference type="EMBL" id="LAZR01038038">
    <property type="protein sequence ID" value="KKL20591.1"/>
    <property type="molecule type" value="Genomic_DNA"/>
</dbReference>
<name>A0A0F9DSF0_9ZZZZ</name>
<evidence type="ECO:0000313" key="1">
    <source>
        <dbReference type="EMBL" id="KKL20591.1"/>
    </source>
</evidence>
<proteinExistence type="predicted"/>
<gene>
    <name evidence="1" type="ORF">LCGC14_2453910</name>
</gene>
<sequence length="78" mass="9246">RIFSKNELDSKNKFTGYMRMRHNFLHGGFSRTLYKQIILSEHFIRTAIRDVVTVAYTVQINIPDYAFISFEIDPRGLF</sequence>
<comment type="caution">
    <text evidence="1">The sequence shown here is derived from an EMBL/GenBank/DDBJ whole genome shotgun (WGS) entry which is preliminary data.</text>
</comment>
<dbReference type="AlphaFoldDB" id="A0A0F9DSF0"/>